<dbReference type="PANTHER" id="PTHR15503:SF45">
    <property type="entry name" value="RNA-DIRECTED DNA POLYMERASE HOMOLOG"/>
    <property type="match status" value="1"/>
</dbReference>
<dbReference type="EMBL" id="JARYMX010000003">
    <property type="protein sequence ID" value="KAJ9555914.1"/>
    <property type="molecule type" value="Genomic_DNA"/>
</dbReference>
<dbReference type="SUPFAM" id="SSF56672">
    <property type="entry name" value="DNA/RNA polymerases"/>
    <property type="match status" value="1"/>
</dbReference>
<dbReference type="InterPro" id="IPR032567">
    <property type="entry name" value="RTL1-rel"/>
</dbReference>
<accession>A0AA38T7T0</accession>
<proteinExistence type="predicted"/>
<evidence type="ECO:0008006" key="3">
    <source>
        <dbReference type="Google" id="ProtNLM"/>
    </source>
</evidence>
<dbReference type="AlphaFoldDB" id="A0AA38T7T0"/>
<sequence length="229" mass="25725">MAQQVREVVPTIVTQVTTDLVTIEEIRKPKKSQNLKEEHLIEYSNGELVKASKVVRKCALGLAGKDFSIDLIPIKIGSFDIIVGMDWMSNHRATICCAEKIVRLALPDGGVLEVHGEKPKRDIKLVSFMKMRSHLRKECMAFMAHVVDKKAEEKQIQDIPVVREFPEVFPEELPGLPPPRQVEFHIDLIPGVGPIAKSPYRLAPSEMQELSSQLQELLDKGFIRPSSSP</sequence>
<evidence type="ECO:0000313" key="1">
    <source>
        <dbReference type="EMBL" id="KAJ9555914.1"/>
    </source>
</evidence>
<dbReference type="InterPro" id="IPR021109">
    <property type="entry name" value="Peptidase_aspartic_dom_sf"/>
</dbReference>
<comment type="caution">
    <text evidence="1">The sequence shown here is derived from an EMBL/GenBank/DDBJ whole genome shotgun (WGS) entry which is preliminary data.</text>
</comment>
<keyword evidence="2" id="KW-1185">Reference proteome</keyword>
<name>A0AA38T7T0_9ASTR</name>
<dbReference type="Gene3D" id="3.10.10.10">
    <property type="entry name" value="HIV Type 1 Reverse Transcriptase, subunit A, domain 1"/>
    <property type="match status" value="1"/>
</dbReference>
<protein>
    <recommendedName>
        <fullName evidence="3">Reverse transcriptase domain-containing protein</fullName>
    </recommendedName>
</protein>
<dbReference type="PANTHER" id="PTHR15503">
    <property type="entry name" value="LDOC1 RELATED"/>
    <property type="match status" value="1"/>
</dbReference>
<reference evidence="1" key="1">
    <citation type="submission" date="2023-03" db="EMBL/GenBank/DDBJ databases">
        <title>Chromosome-scale reference genome and RAD-based genetic map of yellow starthistle (Centaurea solstitialis) reveal putative structural variation and QTLs associated with invader traits.</title>
        <authorList>
            <person name="Reatini B."/>
            <person name="Cang F.A."/>
            <person name="Jiang Q."/>
            <person name="Mckibben M.T.W."/>
            <person name="Barker M.S."/>
            <person name="Rieseberg L.H."/>
            <person name="Dlugosch K.M."/>
        </authorList>
    </citation>
    <scope>NUCLEOTIDE SEQUENCE</scope>
    <source>
        <strain evidence="1">CAN-66</strain>
        <tissue evidence="1">Leaf</tissue>
    </source>
</reference>
<dbReference type="Pfam" id="PF08284">
    <property type="entry name" value="RVP_2"/>
    <property type="match status" value="1"/>
</dbReference>
<dbReference type="Gene3D" id="2.40.70.10">
    <property type="entry name" value="Acid Proteases"/>
    <property type="match status" value="1"/>
</dbReference>
<evidence type="ECO:0000313" key="2">
    <source>
        <dbReference type="Proteomes" id="UP001172457"/>
    </source>
</evidence>
<dbReference type="InterPro" id="IPR043502">
    <property type="entry name" value="DNA/RNA_pol_sf"/>
</dbReference>
<organism evidence="1 2">
    <name type="scientific">Centaurea solstitialis</name>
    <name type="common">yellow star-thistle</name>
    <dbReference type="NCBI Taxonomy" id="347529"/>
    <lineage>
        <taxon>Eukaryota</taxon>
        <taxon>Viridiplantae</taxon>
        <taxon>Streptophyta</taxon>
        <taxon>Embryophyta</taxon>
        <taxon>Tracheophyta</taxon>
        <taxon>Spermatophyta</taxon>
        <taxon>Magnoliopsida</taxon>
        <taxon>eudicotyledons</taxon>
        <taxon>Gunneridae</taxon>
        <taxon>Pentapetalae</taxon>
        <taxon>asterids</taxon>
        <taxon>campanulids</taxon>
        <taxon>Asterales</taxon>
        <taxon>Asteraceae</taxon>
        <taxon>Carduoideae</taxon>
        <taxon>Cardueae</taxon>
        <taxon>Centaureinae</taxon>
        <taxon>Centaurea</taxon>
    </lineage>
</organism>
<gene>
    <name evidence="1" type="ORF">OSB04_010528</name>
</gene>
<dbReference type="Proteomes" id="UP001172457">
    <property type="component" value="Chromosome 3"/>
</dbReference>